<reference evidence="3 4" key="1">
    <citation type="journal article" date="2019" name="Sci. Rep.">
        <title>Orb-weaving spider Araneus ventricosus genome elucidates the spidroin gene catalogue.</title>
        <authorList>
            <person name="Kono N."/>
            <person name="Nakamura H."/>
            <person name="Ohtoshi R."/>
            <person name="Moran D.A.P."/>
            <person name="Shinohara A."/>
            <person name="Yoshida Y."/>
            <person name="Fujiwara M."/>
            <person name="Mori M."/>
            <person name="Tomita M."/>
            <person name="Arakawa K."/>
        </authorList>
    </citation>
    <scope>NUCLEOTIDE SEQUENCE [LARGE SCALE GENOMIC DNA]</scope>
</reference>
<sequence length="121" mass="13712">MSLPIPKPRLCHEAGHGGLVVRSRLRGRRGPGLNPILLDIRCLWDLLHARSYAGDQTISRWCDTEIWRGTASSGVVLVIRTWLKIRRTSQNSPRVASKRDVTTKRKTKTAKRPSVVFEASW</sequence>
<evidence type="ECO:0000313" key="4">
    <source>
        <dbReference type="Proteomes" id="UP000499080"/>
    </source>
</evidence>
<evidence type="ECO:0000313" key="2">
    <source>
        <dbReference type="EMBL" id="GBN83582.1"/>
    </source>
</evidence>
<dbReference type="AlphaFoldDB" id="A0A4Y2S5S7"/>
<dbReference type="EMBL" id="BGPR01020015">
    <property type="protein sequence ID" value="GBN83584.1"/>
    <property type="molecule type" value="Genomic_DNA"/>
</dbReference>
<gene>
    <name evidence="3" type="ORF">AVEN_147923_1</name>
    <name evidence="2" type="ORF">AVEN_236471_1</name>
</gene>
<organism evidence="3 4">
    <name type="scientific">Araneus ventricosus</name>
    <name type="common">Orbweaver spider</name>
    <name type="synonym">Epeira ventricosa</name>
    <dbReference type="NCBI Taxonomy" id="182803"/>
    <lineage>
        <taxon>Eukaryota</taxon>
        <taxon>Metazoa</taxon>
        <taxon>Ecdysozoa</taxon>
        <taxon>Arthropoda</taxon>
        <taxon>Chelicerata</taxon>
        <taxon>Arachnida</taxon>
        <taxon>Araneae</taxon>
        <taxon>Araneomorphae</taxon>
        <taxon>Entelegynae</taxon>
        <taxon>Araneoidea</taxon>
        <taxon>Araneidae</taxon>
        <taxon>Araneus</taxon>
    </lineage>
</organism>
<dbReference type="EMBL" id="BGPR01020014">
    <property type="protein sequence ID" value="GBN83582.1"/>
    <property type="molecule type" value="Genomic_DNA"/>
</dbReference>
<dbReference type="Proteomes" id="UP000499080">
    <property type="component" value="Unassembled WGS sequence"/>
</dbReference>
<accession>A0A4Y2S5S7</accession>
<feature type="region of interest" description="Disordered" evidence="1">
    <location>
        <begin position="89"/>
        <end position="109"/>
    </location>
</feature>
<protein>
    <submittedName>
        <fullName evidence="3">Uncharacterized protein</fullName>
    </submittedName>
</protein>
<name>A0A4Y2S5S7_ARAVE</name>
<proteinExistence type="predicted"/>
<keyword evidence="4" id="KW-1185">Reference proteome</keyword>
<comment type="caution">
    <text evidence="3">The sequence shown here is derived from an EMBL/GenBank/DDBJ whole genome shotgun (WGS) entry which is preliminary data.</text>
</comment>
<evidence type="ECO:0000256" key="1">
    <source>
        <dbReference type="SAM" id="MobiDB-lite"/>
    </source>
</evidence>
<evidence type="ECO:0000313" key="3">
    <source>
        <dbReference type="EMBL" id="GBN83584.1"/>
    </source>
</evidence>